<protein>
    <submittedName>
        <fullName evidence="4">Type I phosphodiesterase/nucleotide pyrophosphatase</fullName>
    </submittedName>
</protein>
<dbReference type="GO" id="GO:0016787">
    <property type="term" value="F:hydrolase activity"/>
    <property type="evidence" value="ECO:0007669"/>
    <property type="project" value="UniProtKB-ARBA"/>
</dbReference>
<dbReference type="RefSeq" id="WP_132536520.1">
    <property type="nucleotide sequence ID" value="NZ_BMJO01000012.1"/>
</dbReference>
<proteinExistence type="predicted"/>
<reference evidence="4 5" key="3">
    <citation type="submission" date="2019-03" db="EMBL/GenBank/DDBJ databases">
        <title>Genomic Encyclopedia of Type Strains, Phase IV (KMG-IV): sequencing the most valuable type-strain genomes for metagenomic binning, comparative biology and taxonomic classification.</title>
        <authorList>
            <person name="Goeker M."/>
        </authorList>
    </citation>
    <scope>NUCLEOTIDE SEQUENCE [LARGE SCALE GENOMIC DNA]</scope>
    <source>
        <strain evidence="4 5">DSM 103236</strain>
    </source>
</reference>
<keyword evidence="2" id="KW-0732">Signal</keyword>
<dbReference type="SUPFAM" id="SSF53649">
    <property type="entry name" value="Alkaline phosphatase-like"/>
    <property type="match status" value="1"/>
</dbReference>
<dbReference type="EMBL" id="BMJO01000012">
    <property type="protein sequence ID" value="GGE71013.1"/>
    <property type="molecule type" value="Genomic_DNA"/>
</dbReference>
<dbReference type="Gene3D" id="3.40.720.10">
    <property type="entry name" value="Alkaline Phosphatase, subunit A"/>
    <property type="match status" value="1"/>
</dbReference>
<evidence type="ECO:0000313" key="5">
    <source>
        <dbReference type="Proteomes" id="UP000295684"/>
    </source>
</evidence>
<gene>
    <name evidence="4" type="ORF">EV200_11339</name>
    <name evidence="3" type="ORF">GCM10011413_42200</name>
</gene>
<dbReference type="Proteomes" id="UP000622648">
    <property type="component" value="Unassembled WGS sequence"/>
</dbReference>
<evidence type="ECO:0000256" key="2">
    <source>
        <dbReference type="SAM" id="SignalP"/>
    </source>
</evidence>
<evidence type="ECO:0000313" key="4">
    <source>
        <dbReference type="EMBL" id="TCO17767.1"/>
    </source>
</evidence>
<dbReference type="PANTHER" id="PTHR10151">
    <property type="entry name" value="ECTONUCLEOTIDE PYROPHOSPHATASE/PHOSPHODIESTERASE"/>
    <property type="match status" value="1"/>
</dbReference>
<comment type="caution">
    <text evidence="4">The sequence shown here is derived from an EMBL/GenBank/DDBJ whole genome shotgun (WGS) entry which is preliminary data.</text>
</comment>
<dbReference type="InterPro" id="IPR002591">
    <property type="entry name" value="Phosphodiest/P_Trfase"/>
</dbReference>
<sequence>MRKLFLLALFASIALTVSAQKKKAVFIIIDGVSKDVIEKLATPNLHAIAKEGALISAYQGGERGEYNQTPTISAPGYNNVLTGVWFNKHNVPDNGIKAPNYHYPTIFRFFKSQYPEKKIGIFSSWEDNRTKLVGDGLQQTDNIKVDYKFDGLELDTIKYPHDKAREFMAKIDQAVTDEAARCIKENAPDLSWVYLEFTDDMGHAFGDSKKYDDAVMAADQRIGEIWAAVKQREKQFKEDWVIIVTTDHGRDPKTGRGHGGQSDRERSSWIVTNAKPLNVYAQKGKASVVDILPTLAKHLGVQFSAAQKRELDGVSLLGSVSVYNVEAKHTEEKVALKWMSGDGKGMAKISIATANNYKQTGKADVYSLVAEVPVSKGSFEVDLTKFPKSEIYKIIIEGEHNTVNRWIVNKK</sequence>
<organism evidence="4 5">
    <name type="scientific">Pedobacter psychrotolerans</name>
    <dbReference type="NCBI Taxonomy" id="1843235"/>
    <lineage>
        <taxon>Bacteria</taxon>
        <taxon>Pseudomonadati</taxon>
        <taxon>Bacteroidota</taxon>
        <taxon>Sphingobacteriia</taxon>
        <taxon>Sphingobacteriales</taxon>
        <taxon>Sphingobacteriaceae</taxon>
        <taxon>Pedobacter</taxon>
    </lineage>
</organism>
<dbReference type="AlphaFoldDB" id="A0A4R2H0X1"/>
<dbReference type="PANTHER" id="PTHR10151:SF120">
    <property type="entry name" value="BIS(5'-ADENOSYL)-TRIPHOSPHATASE"/>
    <property type="match status" value="1"/>
</dbReference>
<dbReference type="OrthoDB" id="279982at2"/>
<name>A0A4R2H0X1_9SPHI</name>
<keyword evidence="6" id="KW-1185">Reference proteome</keyword>
<reference evidence="3" key="4">
    <citation type="submission" date="2024-05" db="EMBL/GenBank/DDBJ databases">
        <authorList>
            <person name="Sun Q."/>
            <person name="Zhou Y."/>
        </authorList>
    </citation>
    <scope>NUCLEOTIDE SEQUENCE</scope>
    <source>
        <strain evidence="3">CGMCC 1.15644</strain>
    </source>
</reference>
<accession>A0A4R2H0X1</accession>
<reference evidence="6" key="2">
    <citation type="journal article" date="2019" name="Int. J. Syst. Evol. Microbiol.">
        <title>The Global Catalogue of Microorganisms (GCM) 10K type strain sequencing project: providing services to taxonomists for standard genome sequencing and annotation.</title>
        <authorList>
            <consortium name="The Broad Institute Genomics Platform"/>
            <consortium name="The Broad Institute Genome Sequencing Center for Infectious Disease"/>
            <person name="Wu L."/>
            <person name="Ma J."/>
        </authorList>
    </citation>
    <scope>NUCLEOTIDE SEQUENCE [LARGE SCALE GENOMIC DNA]</scope>
    <source>
        <strain evidence="6">CGMCC 1.15644</strain>
    </source>
</reference>
<dbReference type="EMBL" id="SLWO01000013">
    <property type="protein sequence ID" value="TCO17767.1"/>
    <property type="molecule type" value="Genomic_DNA"/>
</dbReference>
<reference evidence="3" key="1">
    <citation type="journal article" date="2014" name="Int. J. Syst. Evol. Microbiol.">
        <title>Complete genome of a new Firmicutes species belonging to the dominant human colonic microbiota ('Ruminococcus bicirculans') reveals two chromosomes and a selective capacity to utilize plant glucans.</title>
        <authorList>
            <consortium name="NISC Comparative Sequencing Program"/>
            <person name="Wegmann U."/>
            <person name="Louis P."/>
            <person name="Goesmann A."/>
            <person name="Henrissat B."/>
            <person name="Duncan S.H."/>
            <person name="Flint H.J."/>
        </authorList>
    </citation>
    <scope>NUCLEOTIDE SEQUENCE</scope>
    <source>
        <strain evidence="3">CGMCC 1.15644</strain>
    </source>
</reference>
<dbReference type="Proteomes" id="UP000295684">
    <property type="component" value="Unassembled WGS sequence"/>
</dbReference>
<feature type="region of interest" description="Disordered" evidence="1">
    <location>
        <begin position="247"/>
        <end position="266"/>
    </location>
</feature>
<dbReference type="Pfam" id="PF01663">
    <property type="entry name" value="Phosphodiest"/>
    <property type="match status" value="1"/>
</dbReference>
<evidence type="ECO:0000313" key="3">
    <source>
        <dbReference type="EMBL" id="GGE71013.1"/>
    </source>
</evidence>
<feature type="signal peptide" evidence="2">
    <location>
        <begin position="1"/>
        <end position="19"/>
    </location>
</feature>
<feature type="chain" id="PRO_5020441304" evidence="2">
    <location>
        <begin position="20"/>
        <end position="411"/>
    </location>
</feature>
<evidence type="ECO:0000256" key="1">
    <source>
        <dbReference type="SAM" id="MobiDB-lite"/>
    </source>
</evidence>
<dbReference type="InterPro" id="IPR017850">
    <property type="entry name" value="Alkaline_phosphatase_core_sf"/>
</dbReference>
<evidence type="ECO:0000313" key="6">
    <source>
        <dbReference type="Proteomes" id="UP000622648"/>
    </source>
</evidence>